<name>A0AAV2FZQ1_9ROSI</name>
<dbReference type="EMBL" id="OZ034820">
    <property type="protein sequence ID" value="CAL1403806.1"/>
    <property type="molecule type" value="Genomic_DNA"/>
</dbReference>
<evidence type="ECO:0000256" key="1">
    <source>
        <dbReference type="ARBA" id="ARBA00022912"/>
    </source>
</evidence>
<dbReference type="SUPFAM" id="SSF49562">
    <property type="entry name" value="C2 domain (Calcium/lipid-binding domain, CaLB)"/>
    <property type="match status" value="1"/>
</dbReference>
<dbReference type="Gene3D" id="3.90.190.10">
    <property type="entry name" value="Protein tyrosine phosphatase superfamily"/>
    <property type="match status" value="1"/>
</dbReference>
<keyword evidence="1" id="KW-0904">Protein phosphatase</keyword>
<dbReference type="InterPro" id="IPR014020">
    <property type="entry name" value="Tensin_C2-dom"/>
</dbReference>
<dbReference type="SUPFAM" id="SSF52799">
    <property type="entry name" value="(Phosphotyrosine protein) phosphatases II"/>
    <property type="match status" value="1"/>
</dbReference>
<dbReference type="AlphaFoldDB" id="A0AAV2FZQ1"/>
<dbReference type="SMART" id="SM01326">
    <property type="entry name" value="PTEN_C2"/>
    <property type="match status" value="1"/>
</dbReference>
<proteinExistence type="predicted"/>
<gene>
    <name evidence="3" type="ORF">LTRI10_LOCUS43711</name>
</gene>
<evidence type="ECO:0000259" key="2">
    <source>
        <dbReference type="PROSITE" id="PS51182"/>
    </source>
</evidence>
<dbReference type="PANTHER" id="PTHR45733">
    <property type="entry name" value="FORMIN-J"/>
    <property type="match status" value="1"/>
</dbReference>
<dbReference type="InterPro" id="IPR029021">
    <property type="entry name" value="Prot-tyrosine_phosphatase-like"/>
</dbReference>
<evidence type="ECO:0000313" key="3">
    <source>
        <dbReference type="EMBL" id="CAL1403806.1"/>
    </source>
</evidence>
<evidence type="ECO:0000313" key="4">
    <source>
        <dbReference type="Proteomes" id="UP001497516"/>
    </source>
</evidence>
<accession>A0AAV2FZQ1</accession>
<feature type="domain" description="C2 tensin-type" evidence="2">
    <location>
        <begin position="206"/>
        <end position="345"/>
    </location>
</feature>
<dbReference type="PANTHER" id="PTHR45733:SF10">
    <property type="entry name" value="FORMIN-LIKE PROTEIN 15A-RELATED"/>
    <property type="match status" value="1"/>
</dbReference>
<dbReference type="InterPro" id="IPR051144">
    <property type="entry name" value="Formin_homology_domain"/>
</dbReference>
<keyword evidence="4" id="KW-1185">Reference proteome</keyword>
<dbReference type="PROSITE" id="PS51182">
    <property type="entry name" value="C2_TENSIN"/>
    <property type="match status" value="1"/>
</dbReference>
<dbReference type="InterPro" id="IPR035892">
    <property type="entry name" value="C2_domain_sf"/>
</dbReference>
<dbReference type="Pfam" id="PF10409">
    <property type="entry name" value="PTEN_C2"/>
    <property type="match status" value="1"/>
</dbReference>
<dbReference type="Proteomes" id="UP001497516">
    <property type="component" value="Chromosome 7"/>
</dbReference>
<dbReference type="Gene3D" id="2.60.40.1110">
    <property type="match status" value="1"/>
</dbReference>
<protein>
    <recommendedName>
        <fullName evidence="2">C2 tensin-type domain-containing protein</fullName>
    </recommendedName>
</protein>
<sequence length="382" mass="43931">MSLSRRFFHPKPPDGLLEISDRVFVFNSCFSTNVMKNDEYKLYLDNIVAQLHDRFPDASYTVFNFRERDRRLSQLSDILTQYDDMMVLDYPSQYAGCPLLPLKKIRHVLRFSESWLSMEEGQQQSVLLMHCERGGWPVLAFVLASLLLHRGQYTGEQKTLEAIYKLAPNEILRVLSGSNSFPSHIRYLQYVSRRNFVGGYWTPSASSSLDLDCLVLRALPVCERGEGCRTVVRVYGKDPSKLANGMCKLLCSSWKTEGLVRQYAQEECVFVKVDLRCRVQGDIVIECVYLDEELLNEQMIFRVMFHTAFVPEKILILKRDDVDILWDARDRFPREFKAVALFANANTVPPPLTSGGDLNESGSARHEEFHEVEENFAVDAPE</sequence>
<organism evidence="3 4">
    <name type="scientific">Linum trigynum</name>
    <dbReference type="NCBI Taxonomy" id="586398"/>
    <lineage>
        <taxon>Eukaryota</taxon>
        <taxon>Viridiplantae</taxon>
        <taxon>Streptophyta</taxon>
        <taxon>Embryophyta</taxon>
        <taxon>Tracheophyta</taxon>
        <taxon>Spermatophyta</taxon>
        <taxon>Magnoliopsida</taxon>
        <taxon>eudicotyledons</taxon>
        <taxon>Gunneridae</taxon>
        <taxon>Pentapetalae</taxon>
        <taxon>rosids</taxon>
        <taxon>fabids</taxon>
        <taxon>Malpighiales</taxon>
        <taxon>Linaceae</taxon>
        <taxon>Linum</taxon>
    </lineage>
</organism>
<keyword evidence="1" id="KW-0378">Hydrolase</keyword>
<dbReference type="GO" id="GO:0004721">
    <property type="term" value="F:phosphoprotein phosphatase activity"/>
    <property type="evidence" value="ECO:0007669"/>
    <property type="project" value="UniProtKB-KW"/>
</dbReference>
<reference evidence="3 4" key="1">
    <citation type="submission" date="2024-04" db="EMBL/GenBank/DDBJ databases">
        <authorList>
            <person name="Fracassetti M."/>
        </authorList>
    </citation>
    <scope>NUCLEOTIDE SEQUENCE [LARGE SCALE GENOMIC DNA]</scope>
</reference>